<dbReference type="Gene3D" id="3.20.20.100">
    <property type="entry name" value="NADP-dependent oxidoreductase domain"/>
    <property type="match status" value="1"/>
</dbReference>
<dbReference type="Pfam" id="PF00248">
    <property type="entry name" value="Aldo_ket_red"/>
    <property type="match status" value="1"/>
</dbReference>
<evidence type="ECO:0000259" key="1">
    <source>
        <dbReference type="Pfam" id="PF00248"/>
    </source>
</evidence>
<reference evidence="3" key="1">
    <citation type="journal article" date="2019" name="Int. J. Syst. Evol. Microbiol.">
        <title>The Global Catalogue of Microorganisms (GCM) 10K type strain sequencing project: providing services to taxonomists for standard genome sequencing and annotation.</title>
        <authorList>
            <consortium name="The Broad Institute Genomics Platform"/>
            <consortium name="The Broad Institute Genome Sequencing Center for Infectious Disease"/>
            <person name="Wu L."/>
            <person name="Ma J."/>
        </authorList>
    </citation>
    <scope>NUCLEOTIDE SEQUENCE [LARGE SCALE GENOMIC DNA]</scope>
    <source>
        <strain evidence="3">CGMCC 1.12471</strain>
    </source>
</reference>
<dbReference type="Proteomes" id="UP001597347">
    <property type="component" value="Unassembled WGS sequence"/>
</dbReference>
<proteinExistence type="predicted"/>
<dbReference type="PANTHER" id="PTHR42686">
    <property type="entry name" value="GH17980P-RELATED"/>
    <property type="match status" value="1"/>
</dbReference>
<evidence type="ECO:0000313" key="2">
    <source>
        <dbReference type="EMBL" id="MFD1720297.1"/>
    </source>
</evidence>
<comment type="caution">
    <text evidence="2">The sequence shown here is derived from an EMBL/GenBank/DDBJ whole genome shotgun (WGS) entry which is preliminary data.</text>
</comment>
<keyword evidence="3" id="KW-1185">Reference proteome</keyword>
<dbReference type="RefSeq" id="WP_377931499.1">
    <property type="nucleotide sequence ID" value="NZ_JBHUEA010000002.1"/>
</dbReference>
<dbReference type="InterPro" id="IPR020471">
    <property type="entry name" value="AKR"/>
</dbReference>
<feature type="domain" description="NADP-dependent oxidoreductase" evidence="1">
    <location>
        <begin position="9"/>
        <end position="276"/>
    </location>
</feature>
<sequence length="289" mass="30486">MQELFGYDTPEEQAVDLIAQVCASPIRSIDTANMYGDGRSELRIASGLARAGAAATDMLVATKVDGKDGDYSGARVLRSVAESQERLGMHYLPLVYLHDPEFAPEAGLDRPGGAVEVLLELQARGVIGHLGVAGGHVPTMRRFIATGAFEVLLTHSRATLVDGGASDLIDAAKAAGMGVANAAVYGGGLLASRTAQPLYSNFKPARPEVLAAASQLFDLADEFGLSLADAAVQHSLRDERIDTTVVGISKPERIPALLAGLEVEIPEEFWRRAAAIRPPSSLWVDADAV</sequence>
<name>A0ABW4LD22_9MICO</name>
<dbReference type="InterPro" id="IPR036812">
    <property type="entry name" value="NAD(P)_OxRdtase_dom_sf"/>
</dbReference>
<gene>
    <name evidence="2" type="ORF">ACFSBI_01945</name>
</gene>
<dbReference type="EMBL" id="JBHUEA010000002">
    <property type="protein sequence ID" value="MFD1720297.1"/>
    <property type="molecule type" value="Genomic_DNA"/>
</dbReference>
<dbReference type="PANTHER" id="PTHR42686:SF1">
    <property type="entry name" value="GH17980P-RELATED"/>
    <property type="match status" value="1"/>
</dbReference>
<dbReference type="InterPro" id="IPR023210">
    <property type="entry name" value="NADP_OxRdtase_dom"/>
</dbReference>
<protein>
    <submittedName>
        <fullName evidence="2">Aldo/keto reductase</fullName>
    </submittedName>
</protein>
<accession>A0ABW4LD22</accession>
<evidence type="ECO:0000313" key="3">
    <source>
        <dbReference type="Proteomes" id="UP001597347"/>
    </source>
</evidence>
<dbReference type="SUPFAM" id="SSF51430">
    <property type="entry name" value="NAD(P)-linked oxidoreductase"/>
    <property type="match status" value="1"/>
</dbReference>
<organism evidence="2 3">
    <name type="scientific">Amnibacterium endophyticum</name>
    <dbReference type="NCBI Taxonomy" id="2109337"/>
    <lineage>
        <taxon>Bacteria</taxon>
        <taxon>Bacillati</taxon>
        <taxon>Actinomycetota</taxon>
        <taxon>Actinomycetes</taxon>
        <taxon>Micrococcales</taxon>
        <taxon>Microbacteriaceae</taxon>
        <taxon>Amnibacterium</taxon>
    </lineage>
</organism>